<proteinExistence type="predicted"/>
<dbReference type="Ensembl" id="ENSAPOT00000027724.1">
    <property type="protein sequence ID" value="ENSAPOP00000018209.1"/>
    <property type="gene ID" value="ENSAPOG00000021534.1"/>
</dbReference>
<dbReference type="InParanoid" id="A0A3Q1FP05"/>
<reference evidence="1" key="2">
    <citation type="submission" date="2025-09" db="UniProtKB">
        <authorList>
            <consortium name="Ensembl"/>
        </authorList>
    </citation>
    <scope>IDENTIFICATION</scope>
</reference>
<name>A0A3Q1FP05_9TELE</name>
<evidence type="ECO:0000313" key="2">
    <source>
        <dbReference type="Proteomes" id="UP000257200"/>
    </source>
</evidence>
<keyword evidence="2" id="KW-1185">Reference proteome</keyword>
<sequence>LIYCMGDEVDDILRGQALSEVQRHQYQAVRDTLDTYFVPRKNIIYERARFNQRVHQCYLYSLKDSIVYVFTTCISLVIDAGVQD</sequence>
<dbReference type="AlphaFoldDB" id="A0A3Q1FP05"/>
<reference evidence="1" key="1">
    <citation type="submission" date="2025-08" db="UniProtKB">
        <authorList>
            <consortium name="Ensembl"/>
        </authorList>
    </citation>
    <scope>IDENTIFICATION</scope>
</reference>
<organism evidence="1 2">
    <name type="scientific">Acanthochromis polyacanthus</name>
    <name type="common">spiny chromis</name>
    <dbReference type="NCBI Taxonomy" id="80966"/>
    <lineage>
        <taxon>Eukaryota</taxon>
        <taxon>Metazoa</taxon>
        <taxon>Chordata</taxon>
        <taxon>Craniata</taxon>
        <taxon>Vertebrata</taxon>
        <taxon>Euteleostomi</taxon>
        <taxon>Actinopterygii</taxon>
        <taxon>Neopterygii</taxon>
        <taxon>Teleostei</taxon>
        <taxon>Neoteleostei</taxon>
        <taxon>Acanthomorphata</taxon>
        <taxon>Ovalentaria</taxon>
        <taxon>Pomacentridae</taxon>
        <taxon>Acanthochromis</taxon>
    </lineage>
</organism>
<evidence type="ECO:0000313" key="1">
    <source>
        <dbReference type="Ensembl" id="ENSAPOP00000018209.1"/>
    </source>
</evidence>
<protein>
    <submittedName>
        <fullName evidence="1">Uncharacterized protein</fullName>
    </submittedName>
</protein>
<dbReference type="Proteomes" id="UP000257200">
    <property type="component" value="Unplaced"/>
</dbReference>
<accession>A0A3Q1FP05</accession>
<dbReference type="STRING" id="80966.ENSAPOP00000018209"/>
<dbReference type="GeneTree" id="ENSGT00940000177983"/>